<evidence type="ECO:0000313" key="2">
    <source>
        <dbReference type="Proteomes" id="UP001152562"/>
    </source>
</evidence>
<dbReference type="Proteomes" id="UP001152562">
    <property type="component" value="Unassembled WGS sequence"/>
</dbReference>
<name>A0A9P0TST6_PIEBR</name>
<organism evidence="1 2">
    <name type="scientific">Pieris brassicae</name>
    <name type="common">White butterfly</name>
    <name type="synonym">Large white butterfly</name>
    <dbReference type="NCBI Taxonomy" id="7116"/>
    <lineage>
        <taxon>Eukaryota</taxon>
        <taxon>Metazoa</taxon>
        <taxon>Ecdysozoa</taxon>
        <taxon>Arthropoda</taxon>
        <taxon>Hexapoda</taxon>
        <taxon>Insecta</taxon>
        <taxon>Pterygota</taxon>
        <taxon>Neoptera</taxon>
        <taxon>Endopterygota</taxon>
        <taxon>Lepidoptera</taxon>
        <taxon>Glossata</taxon>
        <taxon>Ditrysia</taxon>
        <taxon>Papilionoidea</taxon>
        <taxon>Pieridae</taxon>
        <taxon>Pierinae</taxon>
        <taxon>Pieris</taxon>
    </lineage>
</organism>
<keyword evidence="2" id="KW-1185">Reference proteome</keyword>
<gene>
    <name evidence="1" type="ORF">PIBRA_LOCUS13413</name>
</gene>
<dbReference type="AlphaFoldDB" id="A0A9P0TST6"/>
<dbReference type="EMBL" id="CALOZG010000085">
    <property type="protein sequence ID" value="CAH4037784.1"/>
    <property type="molecule type" value="Genomic_DNA"/>
</dbReference>
<evidence type="ECO:0000313" key="1">
    <source>
        <dbReference type="EMBL" id="CAH4037784.1"/>
    </source>
</evidence>
<sequence length="66" mass="7930">MVYNELHDEIKDNIQIIFRNPNYGFTYCNTPVCRFNWLLCDVVVENQVSSSFIKFYQDIQRIHLLA</sequence>
<protein>
    <submittedName>
        <fullName evidence="1">Uncharacterized protein</fullName>
    </submittedName>
</protein>
<reference evidence="1" key="1">
    <citation type="submission" date="2022-05" db="EMBL/GenBank/DDBJ databases">
        <authorList>
            <person name="Okamura Y."/>
        </authorList>
    </citation>
    <scope>NUCLEOTIDE SEQUENCE</scope>
</reference>
<accession>A0A9P0TST6</accession>
<comment type="caution">
    <text evidence="1">The sequence shown here is derived from an EMBL/GenBank/DDBJ whole genome shotgun (WGS) entry which is preliminary data.</text>
</comment>
<proteinExistence type="predicted"/>